<keyword evidence="4" id="KW-0378">Hydrolase</keyword>
<proteinExistence type="inferred from homology"/>
<evidence type="ECO:0000256" key="2">
    <source>
        <dbReference type="ARBA" id="ARBA00008766"/>
    </source>
</evidence>
<evidence type="ECO:0000256" key="4">
    <source>
        <dbReference type="ARBA" id="ARBA00022801"/>
    </source>
</evidence>
<dbReference type="Pfam" id="PF00557">
    <property type="entry name" value="Peptidase_M24"/>
    <property type="match status" value="1"/>
</dbReference>
<sequence>MDAAQLSKFRKLIVSKNLDYYLILTQDEHNSEYVSDADKRREYVTGFTGSAGTAIVGRNYCELATDGRYWLQAADQLGSDWVLRKEGHPGIIPWNKAISIRAKEEGAIVGVDPKLISHETASQMLANGTQLKAVEPNLVDKIWTSKPAEPSSPIFSLPLDKTGASSKSKIADLRFYISSKNRDAIVISALDQIAWLLNLRGSDIEYNPVFKSYCIVTLSEVRLYLNLGREVPELSSKIKVCDYDLLFKDVKDLSKAGMKIEVSSKSSWAIVLAAGENAVISDSEFIANAKAIKNKVEIEGARKAQLYCGVSIVKTLSWLNKELKADKEVTEYEVSEKLQSFRLSLPDFRGPSFETISSSGANAAIIHYTPSPNTCSYVNKNAVFLMDSGCQFLYGTTDTTRTCWFSDKECPSNIKRAYTLVLKGHLALANAQFPPRTSGYQLDALARQFLWHEGLDYVHSTGHGVGSYLNVHEGPVGIGPDAKRWGAELKVGCLISNEPGYYKPKEFGIRIESLIVVQPKNGNKTKNTDFLTFETITLVPFDRNLIDVHLLTNDEINSINSYHAHVKEKLEPLLSDEDLEYLLYHVSPL</sequence>
<dbReference type="InterPro" id="IPR029149">
    <property type="entry name" value="Creatin/AminoP/Spt16_N"/>
</dbReference>
<comment type="cofactor">
    <cofactor evidence="1">
        <name>Mn(2+)</name>
        <dbReference type="ChEBI" id="CHEBI:29035"/>
    </cofactor>
</comment>
<feature type="domain" description="Peptidase M24 C-terminal" evidence="9">
    <location>
        <begin position="530"/>
        <end position="588"/>
    </location>
</feature>
<evidence type="ECO:0000256" key="5">
    <source>
        <dbReference type="ARBA" id="ARBA00023211"/>
    </source>
</evidence>
<dbReference type="Gene3D" id="3.40.350.10">
    <property type="entry name" value="Creatinase/prolidase N-terminal domain"/>
    <property type="match status" value="2"/>
</dbReference>
<dbReference type="InterPro" id="IPR032416">
    <property type="entry name" value="Peptidase_M24_C"/>
</dbReference>
<evidence type="ECO:0000313" key="11">
    <source>
        <dbReference type="Proteomes" id="UP001362899"/>
    </source>
</evidence>
<dbReference type="InterPro" id="IPR036005">
    <property type="entry name" value="Creatinase/aminopeptidase-like"/>
</dbReference>
<dbReference type="FunFam" id="3.90.230.10:FF:000007">
    <property type="entry name" value="Xaa-Pro aminopeptidase P"/>
    <property type="match status" value="1"/>
</dbReference>
<dbReference type="Pfam" id="PF16188">
    <property type="entry name" value="Peptidase_M24_C"/>
    <property type="match status" value="1"/>
</dbReference>
<accession>A0AAV5RJ85</accession>
<keyword evidence="5" id="KW-0464">Manganese</keyword>
<evidence type="ECO:0000259" key="8">
    <source>
        <dbReference type="Pfam" id="PF01321"/>
    </source>
</evidence>
<evidence type="ECO:0000256" key="6">
    <source>
        <dbReference type="RuleBase" id="RU000590"/>
    </source>
</evidence>
<reference evidence="10 11" key="1">
    <citation type="journal article" date="2023" name="Elife">
        <title>Identification of key yeast species and microbe-microbe interactions impacting larval growth of Drosophila in the wild.</title>
        <authorList>
            <person name="Mure A."/>
            <person name="Sugiura Y."/>
            <person name="Maeda R."/>
            <person name="Honda K."/>
            <person name="Sakurai N."/>
            <person name="Takahashi Y."/>
            <person name="Watada M."/>
            <person name="Katoh T."/>
            <person name="Gotoh A."/>
            <person name="Gotoh Y."/>
            <person name="Taniguchi I."/>
            <person name="Nakamura K."/>
            <person name="Hayashi T."/>
            <person name="Katayama T."/>
            <person name="Uemura T."/>
            <person name="Hattori Y."/>
        </authorList>
    </citation>
    <scope>NUCLEOTIDE SEQUENCE [LARGE SCALE GENOMIC DNA]</scope>
    <source>
        <strain evidence="10 11">SB-73</strain>
    </source>
</reference>
<comment type="similarity">
    <text evidence="2 6">Belongs to the peptidase M24B family.</text>
</comment>
<dbReference type="Gene3D" id="3.90.230.10">
    <property type="entry name" value="Creatinase/methionine aminopeptidase superfamily"/>
    <property type="match status" value="1"/>
</dbReference>
<dbReference type="PANTHER" id="PTHR43763">
    <property type="entry name" value="XAA-PRO AMINOPEPTIDASE 1"/>
    <property type="match status" value="1"/>
</dbReference>
<keyword evidence="10" id="KW-0031">Aminopeptidase</keyword>
<feature type="domain" description="Peptidase M24" evidence="7">
    <location>
        <begin position="302"/>
        <end position="518"/>
    </location>
</feature>
<dbReference type="EMBL" id="BTGC01000003">
    <property type="protein sequence ID" value="GMM50773.1"/>
    <property type="molecule type" value="Genomic_DNA"/>
</dbReference>
<dbReference type="InterPro" id="IPR001131">
    <property type="entry name" value="Peptidase_M24B_aminopep-P_CS"/>
</dbReference>
<dbReference type="PANTHER" id="PTHR43763:SF6">
    <property type="entry name" value="XAA-PRO AMINOPEPTIDASE 1"/>
    <property type="match status" value="1"/>
</dbReference>
<dbReference type="SUPFAM" id="SSF53092">
    <property type="entry name" value="Creatinase/prolidase N-terminal domain"/>
    <property type="match status" value="1"/>
</dbReference>
<dbReference type="PROSITE" id="PS00491">
    <property type="entry name" value="PROLINE_PEPTIDASE"/>
    <property type="match status" value="1"/>
</dbReference>
<dbReference type="GO" id="GO:0046872">
    <property type="term" value="F:metal ion binding"/>
    <property type="evidence" value="ECO:0007669"/>
    <property type="project" value="UniProtKB-KW"/>
</dbReference>
<protein>
    <submittedName>
        <fullName evidence="10">Aminopeptidase P</fullName>
    </submittedName>
</protein>
<keyword evidence="11" id="KW-1185">Reference proteome</keyword>
<evidence type="ECO:0000313" key="10">
    <source>
        <dbReference type="EMBL" id="GMM50773.1"/>
    </source>
</evidence>
<dbReference type="InterPro" id="IPR033740">
    <property type="entry name" value="Pept_M24B"/>
</dbReference>
<comment type="caution">
    <text evidence="10">The sequence shown here is derived from an EMBL/GenBank/DDBJ whole genome shotgun (WGS) entry which is preliminary data.</text>
</comment>
<dbReference type="Pfam" id="PF01321">
    <property type="entry name" value="Creatinase_N"/>
    <property type="match status" value="1"/>
</dbReference>
<evidence type="ECO:0000259" key="9">
    <source>
        <dbReference type="Pfam" id="PF16188"/>
    </source>
</evidence>
<feature type="domain" description="Creatinase N-terminal" evidence="8">
    <location>
        <begin position="6"/>
        <end position="133"/>
    </location>
</feature>
<evidence type="ECO:0000259" key="7">
    <source>
        <dbReference type="Pfam" id="PF00557"/>
    </source>
</evidence>
<dbReference type="InterPro" id="IPR050422">
    <property type="entry name" value="X-Pro_aminopeptidase_P"/>
</dbReference>
<dbReference type="Proteomes" id="UP001362899">
    <property type="component" value="Unassembled WGS sequence"/>
</dbReference>
<dbReference type="SUPFAM" id="SSF55920">
    <property type="entry name" value="Creatinase/aminopeptidase"/>
    <property type="match status" value="1"/>
</dbReference>
<dbReference type="AlphaFoldDB" id="A0AAV5RJ85"/>
<organism evidence="10 11">
    <name type="scientific">Starmerella bacillaris</name>
    <name type="common">Yeast</name>
    <name type="synonym">Candida zemplinina</name>
    <dbReference type="NCBI Taxonomy" id="1247836"/>
    <lineage>
        <taxon>Eukaryota</taxon>
        <taxon>Fungi</taxon>
        <taxon>Dikarya</taxon>
        <taxon>Ascomycota</taxon>
        <taxon>Saccharomycotina</taxon>
        <taxon>Dipodascomycetes</taxon>
        <taxon>Dipodascales</taxon>
        <taxon>Trichomonascaceae</taxon>
        <taxon>Starmerella</taxon>
    </lineage>
</organism>
<dbReference type="Pfam" id="PF16189">
    <property type="entry name" value="Creatinase_N_2"/>
    <property type="match status" value="1"/>
</dbReference>
<dbReference type="InterPro" id="IPR000587">
    <property type="entry name" value="Creatinase_N"/>
</dbReference>
<evidence type="ECO:0000256" key="3">
    <source>
        <dbReference type="ARBA" id="ARBA00022723"/>
    </source>
</evidence>
<keyword evidence="3 6" id="KW-0479">Metal-binding</keyword>
<evidence type="ECO:0000256" key="1">
    <source>
        <dbReference type="ARBA" id="ARBA00001936"/>
    </source>
</evidence>
<dbReference type="InterPro" id="IPR000994">
    <property type="entry name" value="Pept_M24"/>
</dbReference>
<keyword evidence="10" id="KW-0645">Protease</keyword>
<dbReference type="GO" id="GO:0070006">
    <property type="term" value="F:metalloaminopeptidase activity"/>
    <property type="evidence" value="ECO:0007669"/>
    <property type="project" value="InterPro"/>
</dbReference>
<name>A0AAV5RJ85_STABA</name>
<dbReference type="CDD" id="cd01085">
    <property type="entry name" value="APP"/>
    <property type="match status" value="1"/>
</dbReference>
<dbReference type="GO" id="GO:0005737">
    <property type="term" value="C:cytoplasm"/>
    <property type="evidence" value="ECO:0007669"/>
    <property type="project" value="UniProtKB-ARBA"/>
</dbReference>
<gene>
    <name evidence="10" type="ORF">DASB73_017310</name>
</gene>